<sequence length="209" mass="24360">MTTIPSKAELMVAITQAEKPDRLTHQEMYEELGRKHPNWGLNIKRIKKLRGKRKDEEEEEACIAMRISNNITLSMSVTAGLLLLLGNLEPIRHCWPNCDNEALELIEEFLPEGRPEHPLILFPKDQRVLCWYYHIYHTARSDDERAYHPVMLAIYGKRYCPRGDVIVVKNGEGFTPQSAEFDVEREELGKTLWWYIKSGIDPLKEAQER</sequence>
<proteinExistence type="predicted"/>
<dbReference type="GeneID" id="64696887"/>
<organism evidence="1 2">
    <name type="scientific">Suillus discolor</name>
    <dbReference type="NCBI Taxonomy" id="1912936"/>
    <lineage>
        <taxon>Eukaryota</taxon>
        <taxon>Fungi</taxon>
        <taxon>Dikarya</taxon>
        <taxon>Basidiomycota</taxon>
        <taxon>Agaricomycotina</taxon>
        <taxon>Agaricomycetes</taxon>
        <taxon>Agaricomycetidae</taxon>
        <taxon>Boletales</taxon>
        <taxon>Suillineae</taxon>
        <taxon>Suillaceae</taxon>
        <taxon>Suillus</taxon>
    </lineage>
</organism>
<reference evidence="1" key="1">
    <citation type="journal article" date="2020" name="New Phytol.">
        <title>Comparative genomics reveals dynamic genome evolution in host specialist ectomycorrhizal fungi.</title>
        <authorList>
            <person name="Lofgren L.A."/>
            <person name="Nguyen N.H."/>
            <person name="Vilgalys R."/>
            <person name="Ruytinx J."/>
            <person name="Liao H.L."/>
            <person name="Branco S."/>
            <person name="Kuo A."/>
            <person name="LaButti K."/>
            <person name="Lipzen A."/>
            <person name="Andreopoulos W."/>
            <person name="Pangilinan J."/>
            <person name="Riley R."/>
            <person name="Hundley H."/>
            <person name="Na H."/>
            <person name="Barry K."/>
            <person name="Grigoriev I.V."/>
            <person name="Stajich J.E."/>
            <person name="Kennedy P.G."/>
        </authorList>
    </citation>
    <scope>NUCLEOTIDE SEQUENCE</scope>
    <source>
        <strain evidence="1">FC423</strain>
    </source>
</reference>
<evidence type="ECO:0000313" key="2">
    <source>
        <dbReference type="Proteomes" id="UP000823399"/>
    </source>
</evidence>
<dbReference type="AlphaFoldDB" id="A0A9P7JLA9"/>
<protein>
    <submittedName>
        <fullName evidence="1">Uncharacterized protein</fullName>
    </submittedName>
</protein>
<name>A0A9P7JLA9_9AGAM</name>
<evidence type="ECO:0000313" key="1">
    <source>
        <dbReference type="EMBL" id="KAG2084534.1"/>
    </source>
</evidence>
<gene>
    <name evidence="1" type="ORF">F5147DRAFT_659797</name>
</gene>
<dbReference type="EMBL" id="JABBWM010000213">
    <property type="protein sequence ID" value="KAG2084534.1"/>
    <property type="molecule type" value="Genomic_DNA"/>
</dbReference>
<accession>A0A9P7JLA9</accession>
<comment type="caution">
    <text evidence="1">The sequence shown here is derived from an EMBL/GenBank/DDBJ whole genome shotgun (WGS) entry which is preliminary data.</text>
</comment>
<dbReference type="RefSeq" id="XP_041284516.1">
    <property type="nucleotide sequence ID" value="XM_041434628.1"/>
</dbReference>
<keyword evidence="2" id="KW-1185">Reference proteome</keyword>
<dbReference type="OrthoDB" id="3263740at2759"/>
<dbReference type="Proteomes" id="UP000823399">
    <property type="component" value="Unassembled WGS sequence"/>
</dbReference>